<evidence type="ECO:0000256" key="5">
    <source>
        <dbReference type="ARBA" id="ARBA00005163"/>
    </source>
</evidence>
<keyword evidence="23" id="KW-0496">Mitochondrion</keyword>
<evidence type="ECO:0000256" key="13">
    <source>
        <dbReference type="ARBA" id="ARBA00022737"/>
    </source>
</evidence>
<feature type="transmembrane region" description="Helical" evidence="27">
    <location>
        <begin position="901"/>
        <end position="921"/>
    </location>
</feature>
<comment type="subunit">
    <text evidence="6">Component of complex II composed of eight subunits in plants: four classical SDH subunits SDH1, SDH2, SDH3 and SDH4 (a flavoprotein (FP), an iron-sulfur protein (IP), and a cytochrome b composed of a large and a small subunit.), as well as four subunits unknown in mitochondria from bacteria and heterotrophic eukaryotes.</text>
</comment>
<dbReference type="SUPFAM" id="SSF100920">
    <property type="entry name" value="Heat shock protein 70kD (HSP70), peptide-binding domain"/>
    <property type="match status" value="1"/>
</dbReference>
<dbReference type="SUPFAM" id="SSF81343">
    <property type="entry name" value="Fumarate reductase respiratory complex transmembrane subunits"/>
    <property type="match status" value="1"/>
</dbReference>
<evidence type="ECO:0000256" key="11">
    <source>
        <dbReference type="ARBA" id="ARBA00022692"/>
    </source>
</evidence>
<dbReference type="SMART" id="SM00025">
    <property type="entry name" value="Pumilio"/>
    <property type="match status" value="4"/>
</dbReference>
<dbReference type="GO" id="GO:0005524">
    <property type="term" value="F:ATP binding"/>
    <property type="evidence" value="ECO:0007669"/>
    <property type="project" value="UniProtKB-KW"/>
</dbReference>
<keyword evidence="18" id="KW-0694">RNA-binding</keyword>
<evidence type="ECO:0000256" key="27">
    <source>
        <dbReference type="SAM" id="Phobius"/>
    </source>
</evidence>
<organism evidence="29 30">
    <name type="scientific">Arabidopsis thaliana</name>
    <name type="common">Mouse-ear cress</name>
    <dbReference type="NCBI Taxonomy" id="3702"/>
    <lineage>
        <taxon>Eukaryota</taxon>
        <taxon>Viridiplantae</taxon>
        <taxon>Streptophyta</taxon>
        <taxon>Embryophyta</taxon>
        <taxon>Tracheophyta</taxon>
        <taxon>Spermatophyta</taxon>
        <taxon>Magnoliopsida</taxon>
        <taxon>eudicotyledons</taxon>
        <taxon>Gunneridae</taxon>
        <taxon>Pentapetalae</taxon>
        <taxon>rosids</taxon>
        <taxon>malvids</taxon>
        <taxon>Brassicales</taxon>
        <taxon>Brassicaceae</taxon>
        <taxon>Camelineae</taxon>
        <taxon>Arabidopsis</taxon>
    </lineage>
</organism>
<proteinExistence type="predicted"/>
<keyword evidence="7" id="KW-0813">Transport</keyword>
<keyword evidence="8" id="KW-0963">Cytoplasm</keyword>
<dbReference type="GO" id="GO:0006417">
    <property type="term" value="P:regulation of translation"/>
    <property type="evidence" value="ECO:0007669"/>
    <property type="project" value="UniProtKB-KW"/>
</dbReference>
<evidence type="ECO:0000313" key="30">
    <source>
        <dbReference type="Proteomes" id="UP000516314"/>
    </source>
</evidence>
<keyword evidence="17" id="KW-0810">Translation regulation</keyword>
<evidence type="ECO:0000256" key="25">
    <source>
        <dbReference type="PROSITE-ProRule" id="PRU00317"/>
    </source>
</evidence>
<keyword evidence="9" id="KW-0816">Tricarboxylic acid cycle</keyword>
<evidence type="ECO:0000256" key="19">
    <source>
        <dbReference type="ARBA" id="ARBA00022946"/>
    </source>
</evidence>
<dbReference type="AlphaFoldDB" id="A0A7G2F962"/>
<dbReference type="Gene3D" id="2.60.34.10">
    <property type="entry name" value="Substrate Binding Domain Of DNAk, Chain A, domain 1"/>
    <property type="match status" value="1"/>
</dbReference>
<dbReference type="Gene3D" id="1.25.10.10">
    <property type="entry name" value="Leucine-rich Repeat Variant"/>
    <property type="match status" value="1"/>
</dbReference>
<dbReference type="FunFam" id="1.20.1300.10:FF:000014">
    <property type="entry name" value="Succinate dehydrogenase subunit 3-1, mitochondrial"/>
    <property type="match status" value="1"/>
</dbReference>
<dbReference type="EMBL" id="LR881469">
    <property type="protein sequence ID" value="CAD5329716.1"/>
    <property type="molecule type" value="Genomic_DNA"/>
</dbReference>
<name>A0A7G2F962_ARATH</name>
<dbReference type="PROSITE" id="PS50303">
    <property type="entry name" value="PUM_HD"/>
    <property type="match status" value="1"/>
</dbReference>
<feature type="region of interest" description="Disordered" evidence="26">
    <location>
        <begin position="338"/>
        <end position="358"/>
    </location>
</feature>
<sequence length="1047" mass="117139">MVKKNDHFVLNLALLSSGSKGFLILNLKPSNFLPIDNDKAILGDVGIPLLHRQQIGSDLQKEISDLQVALVAVKEHGERECNRLRNDRAAKVARTTKKAQARLDRVKAYLKEQEDLVGLKVDAENQARGAEEIVGMLMQRGAKIAASELSGLKELTKRATDEVNALNVIELGDDDLNMSPDQLGFSRQTSEVAPVADQHGSNVDLVSGSDIRHRYRPSPDFPVEFEGVLEAIFRARRRTWKDVTRSRVNRIMGKVRKSFISFAAGLLNMPPPPAPIEEERQPLDGEAAASNPPRVSPVSGTNKSSDKNFGTTVVVVVVPYKFWRGAFKSLKLYANKNNQEPGESGNTTINRNKNHPNPPLVTAFNNLELYANYNHQEPGESGTTNINNNNPNPPLLTAFDNLRLYANYNHQEPGESSNNNYPNLNVYNVGHISAASFNAPPFTPSSLTQPDDSSSRYSGKPFPPPPLSFVSPGVDKDRNWLSSLLDMMTCAQRFTEFQKYLQDLDTYPTAERESHLFKIGSALTTTKRIFLHLATNQYGSQALRILFRRSPSLDHLLFCAVDTNFFLLMSDKYGRGLIIPAIRAVDKTKKESLYKLTYEYTLHLARLETGCLALNNVLQEIRGIYRDLIFECVANNADWLSFDPYGTHVVQNILILQNPVATTAIAERLRGSFFRLAMERQGSYVVEKCLKSDFARDQVLEEFRGNAKEWVRMTTDKFGNFVVQCALRVMKEKEMRPLLREFVEKLRPHFGKMEIGRGRNTLRVIQEEIVGWINQLPDKSGYLAGNAQPSWGSSYIGQNYASFSRAFGSKPVVNDILGTGLGTNNAIREEREKSKSTEAAIVGAQLTRSFRALDVGTSKRLFSTISGDIKTTQEEPKIKSFRPLSPHLSVYQPQMNSMLSIFNRISGVYLTGVTFAGYLLYLKMGMICLTYPSFYQVLYHTQQQLPVITSVFSTAADNQTQVGIRVLQGEREMATDNKLLGEFDLVGIPPSPRGVPQIEVTFDIDANGIVTVSAKDKTTGKVQQITIRSSECCAFQDEHHQFQMSCY</sequence>
<evidence type="ECO:0000256" key="7">
    <source>
        <dbReference type="ARBA" id="ARBA00022448"/>
    </source>
</evidence>
<evidence type="ECO:0000256" key="21">
    <source>
        <dbReference type="ARBA" id="ARBA00022989"/>
    </source>
</evidence>
<evidence type="ECO:0000256" key="17">
    <source>
        <dbReference type="ARBA" id="ARBA00022845"/>
    </source>
</evidence>
<evidence type="ECO:0000256" key="8">
    <source>
        <dbReference type="ARBA" id="ARBA00022490"/>
    </source>
</evidence>
<dbReference type="CDD" id="cd03499">
    <property type="entry name" value="SQR_TypeC_SdhC"/>
    <property type="match status" value="1"/>
</dbReference>
<comment type="cofactor">
    <cofactor evidence="1">
        <name>heme</name>
        <dbReference type="ChEBI" id="CHEBI:30413"/>
    </cofactor>
</comment>
<feature type="domain" description="PUM-HD" evidence="28">
    <location>
        <begin position="415"/>
        <end position="769"/>
    </location>
</feature>
<evidence type="ECO:0000256" key="14">
    <source>
        <dbReference type="ARBA" id="ARBA00022741"/>
    </source>
</evidence>
<evidence type="ECO:0000256" key="6">
    <source>
        <dbReference type="ARBA" id="ARBA00011313"/>
    </source>
</evidence>
<evidence type="ECO:0000256" key="3">
    <source>
        <dbReference type="ARBA" id="ARBA00004434"/>
    </source>
</evidence>
<evidence type="ECO:0000259" key="28">
    <source>
        <dbReference type="PROSITE" id="PS50303"/>
    </source>
</evidence>
<evidence type="ECO:0000256" key="4">
    <source>
        <dbReference type="ARBA" id="ARBA00004496"/>
    </source>
</evidence>
<keyword evidence="15" id="KW-0999">Mitochondrion inner membrane</keyword>
<dbReference type="InterPro" id="IPR029047">
    <property type="entry name" value="HSP70_peptide-bd_sf"/>
</dbReference>
<comment type="function">
    <text evidence="2">Membrane-anchoring subunit of succinate dehydrogenase (SDH).</text>
</comment>
<keyword evidence="16" id="KW-0067">ATP-binding</keyword>
<keyword evidence="13" id="KW-0677">Repeat</keyword>
<dbReference type="InterPro" id="IPR034804">
    <property type="entry name" value="SQR/QFR_C/D"/>
</dbReference>
<dbReference type="GO" id="GO:0009055">
    <property type="term" value="F:electron transfer activity"/>
    <property type="evidence" value="ECO:0007669"/>
    <property type="project" value="InterPro"/>
</dbReference>
<dbReference type="InterPro" id="IPR011989">
    <property type="entry name" value="ARM-like"/>
</dbReference>
<dbReference type="InterPro" id="IPR013126">
    <property type="entry name" value="Hsp_70_fam"/>
</dbReference>
<feature type="compositionally biased region" description="Polar residues" evidence="26">
    <location>
        <begin position="338"/>
        <end position="351"/>
    </location>
</feature>
<accession>A0A7G2F962</accession>
<dbReference type="PROSITE" id="PS50302">
    <property type="entry name" value="PUM"/>
    <property type="match status" value="1"/>
</dbReference>
<protein>
    <submittedName>
        <fullName evidence="29">(thale cress) hypothetical protein</fullName>
    </submittedName>
</protein>
<dbReference type="Pfam" id="PF00012">
    <property type="entry name" value="HSP70"/>
    <property type="match status" value="1"/>
</dbReference>
<feature type="repeat" description="Pumilio" evidence="25">
    <location>
        <begin position="702"/>
        <end position="740"/>
    </location>
</feature>
<dbReference type="Pfam" id="PF00806">
    <property type="entry name" value="PUF"/>
    <property type="match status" value="3"/>
</dbReference>
<gene>
    <name evidence="29" type="ORF">AT9943_LOCUS17294</name>
</gene>
<evidence type="ECO:0000256" key="16">
    <source>
        <dbReference type="ARBA" id="ARBA00022840"/>
    </source>
</evidence>
<keyword evidence="24 27" id="KW-0472">Membrane</keyword>
<evidence type="ECO:0000256" key="9">
    <source>
        <dbReference type="ARBA" id="ARBA00022532"/>
    </source>
</evidence>
<evidence type="ECO:0000256" key="10">
    <source>
        <dbReference type="ARBA" id="ARBA00022617"/>
    </source>
</evidence>
<keyword evidence="20" id="KW-0249">Electron transport</keyword>
<keyword evidence="12" id="KW-0479">Metal-binding</keyword>
<dbReference type="SUPFAM" id="SSF48371">
    <property type="entry name" value="ARM repeat"/>
    <property type="match status" value="1"/>
</dbReference>
<evidence type="ECO:0000256" key="2">
    <source>
        <dbReference type="ARBA" id="ARBA00004050"/>
    </source>
</evidence>
<keyword evidence="14" id="KW-0547">Nucleotide-binding</keyword>
<dbReference type="Proteomes" id="UP000516314">
    <property type="component" value="Chromosome 4"/>
</dbReference>
<evidence type="ECO:0000256" key="26">
    <source>
        <dbReference type="SAM" id="MobiDB-lite"/>
    </source>
</evidence>
<evidence type="ECO:0000256" key="12">
    <source>
        <dbReference type="ARBA" id="ARBA00022723"/>
    </source>
</evidence>
<dbReference type="PANTHER" id="PTHR12537:SF137">
    <property type="entry name" value="PUMILIO HOMOLOG 16-RELATED"/>
    <property type="match status" value="1"/>
</dbReference>
<dbReference type="GO" id="GO:0045273">
    <property type="term" value="C:respiratory chain complex II (succinate dehydrogenase)"/>
    <property type="evidence" value="ECO:0007669"/>
    <property type="project" value="UniProtKB-ARBA"/>
</dbReference>
<dbReference type="GO" id="GO:0005743">
    <property type="term" value="C:mitochondrial inner membrane"/>
    <property type="evidence" value="ECO:0007669"/>
    <property type="project" value="UniProtKB-SubCell"/>
</dbReference>
<dbReference type="GO" id="GO:0006099">
    <property type="term" value="P:tricarboxylic acid cycle"/>
    <property type="evidence" value="ECO:0007669"/>
    <property type="project" value="UniProtKB-KW"/>
</dbReference>
<dbReference type="GO" id="GO:0046872">
    <property type="term" value="F:metal ion binding"/>
    <property type="evidence" value="ECO:0007669"/>
    <property type="project" value="UniProtKB-KW"/>
</dbReference>
<evidence type="ECO:0000256" key="18">
    <source>
        <dbReference type="ARBA" id="ARBA00022884"/>
    </source>
</evidence>
<keyword evidence="10" id="KW-0349">Heme</keyword>
<evidence type="ECO:0000256" key="23">
    <source>
        <dbReference type="ARBA" id="ARBA00023128"/>
    </source>
</evidence>
<evidence type="ECO:0000256" key="1">
    <source>
        <dbReference type="ARBA" id="ARBA00001971"/>
    </source>
</evidence>
<keyword evidence="11 27" id="KW-0812">Transmembrane</keyword>
<evidence type="ECO:0000256" key="15">
    <source>
        <dbReference type="ARBA" id="ARBA00022792"/>
    </source>
</evidence>
<comment type="pathway">
    <text evidence="5">Carbohydrate metabolism; tricarboxylic acid cycle.</text>
</comment>
<comment type="subcellular location">
    <subcellularLocation>
        <location evidence="4">Cytoplasm</location>
    </subcellularLocation>
    <subcellularLocation>
        <location evidence="3">Mitochondrion inner membrane</location>
        <topology evidence="3">Single-pass membrane protein</topology>
    </subcellularLocation>
</comment>
<feature type="region of interest" description="Disordered" evidence="26">
    <location>
        <begin position="284"/>
        <end position="306"/>
    </location>
</feature>
<dbReference type="GO" id="GO:0003723">
    <property type="term" value="F:RNA binding"/>
    <property type="evidence" value="ECO:0007669"/>
    <property type="project" value="UniProtKB-KW"/>
</dbReference>
<evidence type="ECO:0000256" key="24">
    <source>
        <dbReference type="ARBA" id="ARBA00023136"/>
    </source>
</evidence>
<dbReference type="InterPro" id="IPR001313">
    <property type="entry name" value="Pumilio_RNA-bd_rpt"/>
</dbReference>
<keyword evidence="21 27" id="KW-1133">Transmembrane helix</keyword>
<dbReference type="InterPro" id="IPR033133">
    <property type="entry name" value="PUM-HD"/>
</dbReference>
<feature type="compositionally biased region" description="Polar residues" evidence="26">
    <location>
        <begin position="444"/>
        <end position="457"/>
    </location>
</feature>
<evidence type="ECO:0000313" key="29">
    <source>
        <dbReference type="EMBL" id="CAD5329716.1"/>
    </source>
</evidence>
<dbReference type="InterPro" id="IPR016024">
    <property type="entry name" value="ARM-type_fold"/>
</dbReference>
<evidence type="ECO:0000256" key="22">
    <source>
        <dbReference type="ARBA" id="ARBA00023004"/>
    </source>
</evidence>
<dbReference type="PANTHER" id="PTHR12537">
    <property type="entry name" value="RNA BINDING PROTEIN PUMILIO-RELATED"/>
    <property type="match status" value="1"/>
</dbReference>
<evidence type="ECO:0000256" key="20">
    <source>
        <dbReference type="ARBA" id="ARBA00022982"/>
    </source>
</evidence>
<keyword evidence="22" id="KW-0408">Iron</keyword>
<dbReference type="GO" id="GO:0140662">
    <property type="term" value="F:ATP-dependent protein folding chaperone"/>
    <property type="evidence" value="ECO:0007669"/>
    <property type="project" value="InterPro"/>
</dbReference>
<keyword evidence="19" id="KW-0809">Transit peptide</keyword>
<reference evidence="29 30" key="1">
    <citation type="submission" date="2020-09" db="EMBL/GenBank/DDBJ databases">
        <authorList>
            <person name="Ashkenazy H."/>
        </authorList>
    </citation>
    <scope>NUCLEOTIDE SEQUENCE [LARGE SCALE GENOMIC DNA]</scope>
    <source>
        <strain evidence="30">cv. Cdm-0</strain>
    </source>
</reference>
<feature type="region of interest" description="Disordered" evidence="26">
    <location>
        <begin position="442"/>
        <end position="468"/>
    </location>
</feature>
<dbReference type="InterPro" id="IPR014314">
    <property type="entry name" value="Succ_DH_cytb556"/>
</dbReference>